<dbReference type="AlphaFoldDB" id="A0A0M0KDW5"/>
<feature type="binding site" evidence="1">
    <location>
        <position position="964"/>
    </location>
    <ligand>
        <name>Zn(2+)</name>
        <dbReference type="ChEBI" id="CHEBI:29105"/>
    </ligand>
</feature>
<dbReference type="CDD" id="cd04792">
    <property type="entry name" value="LanM-like"/>
    <property type="match status" value="1"/>
</dbReference>
<dbReference type="InterPro" id="IPR025410">
    <property type="entry name" value="Lant_dehyd"/>
</dbReference>
<evidence type="ECO:0000256" key="1">
    <source>
        <dbReference type="PIRSR" id="PIRSR607822-1"/>
    </source>
</evidence>
<organism evidence="3">
    <name type="scientific">Halalkalibacterium halodurans</name>
    <name type="common">Bacillus halodurans</name>
    <dbReference type="NCBI Taxonomy" id="86665"/>
    <lineage>
        <taxon>Bacteria</taxon>
        <taxon>Bacillati</taxon>
        <taxon>Bacillota</taxon>
        <taxon>Bacilli</taxon>
        <taxon>Bacillales</taxon>
        <taxon>Bacillaceae</taxon>
        <taxon>Halalkalibacterium (ex Joshi et al. 2022)</taxon>
    </lineage>
</organism>
<reference evidence="3" key="1">
    <citation type="submission" date="2015-08" db="EMBL/GenBank/DDBJ databases">
        <title>Complete DNA Sequence of Pseudomonas syringae pv. actinidiae, the Causal Agent of Kiwifruit Canker Disease.</title>
        <authorList>
            <person name="Rikkerink E.H.A."/>
            <person name="Fineran P.C."/>
        </authorList>
    </citation>
    <scope>NUCLEOTIDE SEQUENCE</scope>
    <source>
        <strain evidence="3">DSM 13666</strain>
    </source>
</reference>
<evidence type="ECO:0000313" key="3">
    <source>
        <dbReference type="EMBL" id="KOO36969.1"/>
    </source>
</evidence>
<evidence type="ECO:0000259" key="2">
    <source>
        <dbReference type="Pfam" id="PF13575"/>
    </source>
</evidence>
<keyword evidence="1" id="KW-0479">Metal-binding</keyword>
<dbReference type="InterPro" id="IPR012341">
    <property type="entry name" value="6hp_glycosidase-like_sf"/>
</dbReference>
<dbReference type="PRINTS" id="PR01955">
    <property type="entry name" value="LANCFRANKIA"/>
</dbReference>
<dbReference type="PATRIC" id="fig|136160.3.peg.4238"/>
<dbReference type="GO" id="GO:0005975">
    <property type="term" value="P:carbohydrate metabolic process"/>
    <property type="evidence" value="ECO:0007669"/>
    <property type="project" value="InterPro"/>
</dbReference>
<dbReference type="GO" id="GO:0046872">
    <property type="term" value="F:metal ion binding"/>
    <property type="evidence" value="ECO:0007669"/>
    <property type="project" value="UniProtKB-KW"/>
</dbReference>
<dbReference type="Gene3D" id="1.50.10.10">
    <property type="match status" value="1"/>
</dbReference>
<feature type="domain" description="Lantibiotic biosynthesis protein dehydration" evidence="2">
    <location>
        <begin position="198"/>
        <end position="576"/>
    </location>
</feature>
<dbReference type="PANTHER" id="PTHR12736">
    <property type="entry name" value="LANC-LIKE PROTEIN"/>
    <property type="match status" value="1"/>
</dbReference>
<comment type="caution">
    <text evidence="3">The sequence shown here is derived from an EMBL/GenBank/DDBJ whole genome shotgun (WGS) entry which is preliminary data.</text>
</comment>
<dbReference type="RefSeq" id="WP_053432182.1">
    <property type="nucleotide sequence ID" value="NZ_LILD02000008.1"/>
</dbReference>
<dbReference type="GO" id="GO:0005886">
    <property type="term" value="C:plasma membrane"/>
    <property type="evidence" value="ECO:0007669"/>
    <property type="project" value="TreeGrafter"/>
</dbReference>
<dbReference type="InterPro" id="IPR017146">
    <property type="entry name" value="Lanti_2_LanM"/>
</dbReference>
<proteinExistence type="predicted"/>
<dbReference type="PIRSF" id="PIRSF037228">
    <property type="entry name" value="Lant_mod_RumM"/>
    <property type="match status" value="1"/>
</dbReference>
<dbReference type="Pfam" id="PF05147">
    <property type="entry name" value="LANC_like"/>
    <property type="match status" value="1"/>
</dbReference>
<keyword evidence="1" id="KW-0862">Zinc</keyword>
<protein>
    <recommendedName>
        <fullName evidence="2">Lantibiotic biosynthesis protein dehydration domain-containing protein</fullName>
    </recommendedName>
</protein>
<dbReference type="SUPFAM" id="SSF158745">
    <property type="entry name" value="LanC-like"/>
    <property type="match status" value="1"/>
</dbReference>
<dbReference type="GO" id="GO:0031179">
    <property type="term" value="P:peptide modification"/>
    <property type="evidence" value="ECO:0007669"/>
    <property type="project" value="InterPro"/>
</dbReference>
<dbReference type="InterPro" id="IPR007822">
    <property type="entry name" value="LANC-like"/>
</dbReference>
<feature type="binding site" evidence="1">
    <location>
        <position position="963"/>
    </location>
    <ligand>
        <name>Zn(2+)</name>
        <dbReference type="ChEBI" id="CHEBI:29105"/>
    </ligand>
</feature>
<dbReference type="EMBL" id="LILD01000003">
    <property type="protein sequence ID" value="KOO36969.1"/>
    <property type="molecule type" value="Genomic_DNA"/>
</dbReference>
<dbReference type="Pfam" id="PF13575">
    <property type="entry name" value="DUF4135"/>
    <property type="match status" value="1"/>
</dbReference>
<name>A0A0M0KDW5_ALKHA</name>
<dbReference type="PANTHER" id="PTHR12736:SF7">
    <property type="entry name" value="LANC-LIKE PROTEIN 3"/>
    <property type="match status" value="1"/>
</dbReference>
<sequence length="1059" mass="120205">MRELQNALYFSEVVFGPNLEKIVGEKRLNFWLKLIGEDPENLKEFLSRKGNSFEEQTLPEKEAIVPNRLGEEALEKVREELEFLNTYSTKHVRRVKELGVQIPFEGILLPFISMYIEKFQQQQLRKKIGPIHEEIWTQIVQDITSKLNAILHRTLILELNVARVTSQLKGDTPEERFAYYSKTYLGKREVTHRLYSEYPVVLRLLFTTISHHISFVTEILERVANDREAIETEFSPCSPIGTLASLHLNSGDAHHKQRTVTILEFSSSLKLVYKPRSLKVDGVFNGLLAFLNDRTGEVIKDQYCPKVLQRDGYGYVEFVTHQSCQSLEEVSDFYERLGSLMSLSYVLNSSDFHFENIIAHGPYPVLIDLETIIHNTADSSEETSTAMDRAFRMLNDSVLSTGMLPSSIYYRDQPNMKGLNVGGVSKSEGQKTPFKVNQIANRNTDEMRIEKDHVTLSSQKNLPIFQSAAMESVHFLDQIQKGFTSMYQWIEKNKQEFKEQVRKFEGVPVRAVLRSTTRYTELLKSSYHPDLLRSALDREVLLNRLTVDSVMTPYLKEIIPLEVEDLLNGDVPYFYTLPEERALYQEASSINSTFFTTSIFHKIDQKIDKLGIEDHTQQMKILHMSMLASNANHYADVADLDIQKGHTIKNEQYVEMAKDIGDYLMELSVEGENQGEPDLCWISTVLEGSSEIIWDISPVGEDLYNGSAGVALFYAYLFKITGEKRYQEIAYKALVPVRRSVAQFQHHPNWSIGAFNGASGYLYAMGTIAALFNDERLKHEVTRSIPHIEPMIHEDKIYDYIGGSAGALKVFLSLSGLFDEPKFLELAIACSEHLMKNAIKTDQGIGWKPPWEVTPLTGFSHGVSGVMASFIELYQQTGDERLLSYIDQSLAYERSFFSEQEENWLTPNKETPVVAWCHGAPGILVSRLLLKKCGYLDEKVEKEIEVALSTTIRKGLGNNRSLCHGDFGQLEILRFAAEVLGDSYLQEVVNNLSGELYNLFKTEGYQSGTSRGTESVGLMVGLSGFGYGLLSAAYPSAVPSILTLDGEIQKYREPHEANH</sequence>
<gene>
    <name evidence="3" type="ORF">AMD02_16430</name>
</gene>
<dbReference type="SMART" id="SM01260">
    <property type="entry name" value="LANC_like"/>
    <property type="match status" value="1"/>
</dbReference>
<dbReference type="NCBIfam" id="TIGR03897">
    <property type="entry name" value="lanti_2_LanM"/>
    <property type="match status" value="1"/>
</dbReference>
<feature type="binding site" evidence="1">
    <location>
        <position position="917"/>
    </location>
    <ligand>
        <name>Zn(2+)</name>
        <dbReference type="ChEBI" id="CHEBI:29105"/>
    </ligand>
</feature>
<accession>A0A0M0KDW5</accession>
<dbReference type="PRINTS" id="PR01950">
    <property type="entry name" value="LANCSUPER"/>
</dbReference>